<feature type="transmembrane region" description="Helical" evidence="1">
    <location>
        <begin position="49"/>
        <end position="69"/>
    </location>
</feature>
<keyword evidence="1" id="KW-0472">Membrane</keyword>
<accession>A0A1Y2GUB5</accession>
<evidence type="ECO:0000313" key="2">
    <source>
        <dbReference type="EMBL" id="ORZ18394.1"/>
    </source>
</evidence>
<comment type="caution">
    <text evidence="2">The sequence shown here is derived from an EMBL/GenBank/DDBJ whole genome shotgun (WGS) entry which is preliminary data.</text>
</comment>
<evidence type="ECO:0000256" key="1">
    <source>
        <dbReference type="SAM" id="Phobius"/>
    </source>
</evidence>
<dbReference type="InParanoid" id="A0A1Y2GUB5"/>
<feature type="transmembrane region" description="Helical" evidence="1">
    <location>
        <begin position="135"/>
        <end position="157"/>
    </location>
</feature>
<keyword evidence="1" id="KW-1133">Transmembrane helix</keyword>
<dbReference type="RefSeq" id="XP_021882189.1">
    <property type="nucleotide sequence ID" value="XM_022023940.1"/>
</dbReference>
<dbReference type="EMBL" id="MCFF01000015">
    <property type="protein sequence ID" value="ORZ18394.1"/>
    <property type="molecule type" value="Genomic_DNA"/>
</dbReference>
<keyword evidence="3" id="KW-1185">Reference proteome</keyword>
<evidence type="ECO:0008006" key="4">
    <source>
        <dbReference type="Google" id="ProtNLM"/>
    </source>
</evidence>
<feature type="transmembrane region" description="Helical" evidence="1">
    <location>
        <begin position="7"/>
        <end position="37"/>
    </location>
</feature>
<proteinExistence type="predicted"/>
<dbReference type="Proteomes" id="UP000193648">
    <property type="component" value="Unassembled WGS sequence"/>
</dbReference>
<dbReference type="AlphaFoldDB" id="A0A1Y2GUB5"/>
<dbReference type="GeneID" id="33565784"/>
<reference evidence="2 3" key="1">
    <citation type="submission" date="2016-07" db="EMBL/GenBank/DDBJ databases">
        <title>Pervasive Adenine N6-methylation of Active Genes in Fungi.</title>
        <authorList>
            <consortium name="DOE Joint Genome Institute"/>
            <person name="Mondo S.J."/>
            <person name="Dannebaum R.O."/>
            <person name="Kuo R.C."/>
            <person name="Labutti K."/>
            <person name="Haridas S."/>
            <person name="Kuo A."/>
            <person name="Salamov A."/>
            <person name="Ahrendt S.R."/>
            <person name="Lipzen A."/>
            <person name="Sullivan W."/>
            <person name="Andreopoulos W.B."/>
            <person name="Clum A."/>
            <person name="Lindquist E."/>
            <person name="Daum C."/>
            <person name="Ramamoorthy G.K."/>
            <person name="Gryganskyi A."/>
            <person name="Culley D."/>
            <person name="Magnuson J.K."/>
            <person name="James T.Y."/>
            <person name="O'Malley M.A."/>
            <person name="Stajich J.E."/>
            <person name="Spatafora J.W."/>
            <person name="Visel A."/>
            <person name="Grigoriev I.V."/>
        </authorList>
    </citation>
    <scope>NUCLEOTIDE SEQUENCE [LARGE SCALE GENOMIC DNA]</scope>
    <source>
        <strain evidence="2 3">NRRL 3116</strain>
    </source>
</reference>
<protein>
    <recommendedName>
        <fullName evidence="4">MARVEL domain-containing protein</fullName>
    </recommendedName>
</protein>
<keyword evidence="1" id="KW-0812">Transmembrane</keyword>
<evidence type="ECO:0000313" key="3">
    <source>
        <dbReference type="Proteomes" id="UP000193648"/>
    </source>
</evidence>
<gene>
    <name evidence="2" type="ORF">BCR41DRAFT_352301</name>
</gene>
<dbReference type="OrthoDB" id="2369779at2759"/>
<organism evidence="2 3">
    <name type="scientific">Lobosporangium transversale</name>
    <dbReference type="NCBI Taxonomy" id="64571"/>
    <lineage>
        <taxon>Eukaryota</taxon>
        <taxon>Fungi</taxon>
        <taxon>Fungi incertae sedis</taxon>
        <taxon>Mucoromycota</taxon>
        <taxon>Mortierellomycotina</taxon>
        <taxon>Mortierellomycetes</taxon>
        <taxon>Mortierellales</taxon>
        <taxon>Mortierellaceae</taxon>
        <taxon>Lobosporangium</taxon>
    </lineage>
</organism>
<sequence length="193" mass="21928">MGLFDKFFGVIPPAAGAMGLGVLYTIIGLVFAILSFGRWIMPHAETDLYIPWGVVCILLFVTGIYGTWATAKGTTWHLRQYVSFSWGFLLMFLCWAVVYIAVEDNHVEKVNAGCIELNKDKNWTEAMCNERREKAVTISIALVTIAMVLGFYFTLVLSKWVSGREWEDHLEEERRLDQWRSGHGEKPGTENNV</sequence>
<name>A0A1Y2GUB5_9FUNG</name>
<feature type="transmembrane region" description="Helical" evidence="1">
    <location>
        <begin position="81"/>
        <end position="102"/>
    </location>
</feature>